<organism evidence="4">
    <name type="scientific">marine sediment metagenome</name>
    <dbReference type="NCBI Taxonomy" id="412755"/>
    <lineage>
        <taxon>unclassified sequences</taxon>
        <taxon>metagenomes</taxon>
        <taxon>ecological metagenomes</taxon>
    </lineage>
</organism>
<reference evidence="4" key="1">
    <citation type="journal article" date="2014" name="Front. Microbiol.">
        <title>High frequency of phylogenetically diverse reductive dehalogenase-homologous genes in deep subseafloor sedimentary metagenomes.</title>
        <authorList>
            <person name="Kawai M."/>
            <person name="Futagami T."/>
            <person name="Toyoda A."/>
            <person name="Takaki Y."/>
            <person name="Nishi S."/>
            <person name="Hori S."/>
            <person name="Arai W."/>
            <person name="Tsubouchi T."/>
            <person name="Morono Y."/>
            <person name="Uchiyama I."/>
            <person name="Ito T."/>
            <person name="Fujiyama A."/>
            <person name="Inagaki F."/>
            <person name="Takami H."/>
        </authorList>
    </citation>
    <scope>NUCLEOTIDE SEQUENCE</scope>
    <source>
        <strain evidence="4">Expedition CK06-06</strain>
    </source>
</reference>
<protein>
    <recommendedName>
        <fullName evidence="3">Dihydrodipicolinate reductase N-terminal domain-containing protein</fullName>
    </recommendedName>
</protein>
<dbReference type="Pfam" id="PF01113">
    <property type="entry name" value="DapB_N"/>
    <property type="match status" value="1"/>
</dbReference>
<dbReference type="EMBL" id="BART01021522">
    <property type="protein sequence ID" value="GAH01297.1"/>
    <property type="molecule type" value="Genomic_DNA"/>
</dbReference>
<name>X1C1X8_9ZZZZ</name>
<sequence>MAIKLGIIGCAGRMGRRIATLAHEDQDFSITCAIERPDHPAQGVDLGELLGLGKLDVPISSKWSAKPDVLINFTTARATIDSLAAARKDALPMVIGTTGLSPEQLATVKDASKDIAVLQAANMSLAVNLLFRLVGQVAAVLGDDYD</sequence>
<dbReference type="Gene3D" id="3.40.50.720">
    <property type="entry name" value="NAD(P)-binding Rossmann-like Domain"/>
    <property type="match status" value="1"/>
</dbReference>
<dbReference type="GO" id="GO:0008839">
    <property type="term" value="F:4-hydroxy-tetrahydrodipicolinate reductase"/>
    <property type="evidence" value="ECO:0007669"/>
    <property type="project" value="InterPro"/>
</dbReference>
<dbReference type="GO" id="GO:0009089">
    <property type="term" value="P:lysine biosynthetic process via diaminopimelate"/>
    <property type="evidence" value="ECO:0007669"/>
    <property type="project" value="InterPro"/>
</dbReference>
<dbReference type="PANTHER" id="PTHR20836:SF0">
    <property type="entry name" value="4-HYDROXY-TETRAHYDRODIPICOLINATE REDUCTASE 1, CHLOROPLASTIC-RELATED"/>
    <property type="match status" value="1"/>
</dbReference>
<dbReference type="GO" id="GO:0019877">
    <property type="term" value="P:diaminopimelate biosynthetic process"/>
    <property type="evidence" value="ECO:0007669"/>
    <property type="project" value="TreeGrafter"/>
</dbReference>
<dbReference type="GO" id="GO:0005829">
    <property type="term" value="C:cytosol"/>
    <property type="evidence" value="ECO:0007669"/>
    <property type="project" value="TreeGrafter"/>
</dbReference>
<gene>
    <name evidence="4" type="ORF">S01H4_39681</name>
</gene>
<feature type="non-terminal residue" evidence="4">
    <location>
        <position position="146"/>
    </location>
</feature>
<proteinExistence type="predicted"/>
<accession>X1C1X8</accession>
<evidence type="ECO:0000259" key="3">
    <source>
        <dbReference type="Pfam" id="PF01113"/>
    </source>
</evidence>
<evidence type="ECO:0000313" key="4">
    <source>
        <dbReference type="EMBL" id="GAH01297.1"/>
    </source>
</evidence>
<dbReference type="CDD" id="cd02274">
    <property type="entry name" value="DHDPR_N"/>
    <property type="match status" value="1"/>
</dbReference>
<dbReference type="AlphaFoldDB" id="X1C1X8"/>
<comment type="caution">
    <text evidence="4">The sequence shown here is derived from an EMBL/GenBank/DDBJ whole genome shotgun (WGS) entry which is preliminary data.</text>
</comment>
<dbReference type="InterPro" id="IPR000846">
    <property type="entry name" value="DapB_N"/>
</dbReference>
<dbReference type="InterPro" id="IPR036291">
    <property type="entry name" value="NAD(P)-bd_dom_sf"/>
</dbReference>
<evidence type="ECO:0000256" key="2">
    <source>
        <dbReference type="ARBA" id="ARBA00023002"/>
    </source>
</evidence>
<keyword evidence="1" id="KW-0521">NADP</keyword>
<evidence type="ECO:0000256" key="1">
    <source>
        <dbReference type="ARBA" id="ARBA00022857"/>
    </source>
</evidence>
<keyword evidence="2" id="KW-0560">Oxidoreductase</keyword>
<dbReference type="InterPro" id="IPR023940">
    <property type="entry name" value="DHDPR_bac"/>
</dbReference>
<dbReference type="SUPFAM" id="SSF51735">
    <property type="entry name" value="NAD(P)-binding Rossmann-fold domains"/>
    <property type="match status" value="1"/>
</dbReference>
<dbReference type="PANTHER" id="PTHR20836">
    <property type="entry name" value="DIHYDRODIPICOLINATE REDUCTASE"/>
    <property type="match status" value="1"/>
</dbReference>
<feature type="domain" description="Dihydrodipicolinate reductase N-terminal" evidence="3">
    <location>
        <begin position="3"/>
        <end position="123"/>
    </location>
</feature>